<gene>
    <name evidence="2" type="ORF">C6Q15_04925</name>
</gene>
<dbReference type="KEGG" id="bmk:DM80_4193"/>
<dbReference type="RefSeq" id="WP_080594044.1">
    <property type="nucleotide sequence ID" value="NZ_CAJHCJ010000001.1"/>
</dbReference>
<dbReference type="Proteomes" id="UP000238982">
    <property type="component" value="Unassembled WGS sequence"/>
</dbReference>
<organism evidence="2 3">
    <name type="scientific">Burkholderia multivorans</name>
    <dbReference type="NCBI Taxonomy" id="87883"/>
    <lineage>
        <taxon>Bacteria</taxon>
        <taxon>Pseudomonadati</taxon>
        <taxon>Pseudomonadota</taxon>
        <taxon>Betaproteobacteria</taxon>
        <taxon>Burkholderiales</taxon>
        <taxon>Burkholderiaceae</taxon>
        <taxon>Burkholderia</taxon>
        <taxon>Burkholderia cepacia complex</taxon>
    </lineage>
</organism>
<dbReference type="Pfam" id="PF15567">
    <property type="entry name" value="Imm35"/>
    <property type="match status" value="1"/>
</dbReference>
<evidence type="ECO:0000313" key="3">
    <source>
        <dbReference type="Proteomes" id="UP000238982"/>
    </source>
</evidence>
<reference evidence="2 3" key="1">
    <citation type="submission" date="2018-03" db="EMBL/GenBank/DDBJ databases">
        <authorList>
            <person name="Keele B.F."/>
        </authorList>
    </citation>
    <scope>NUCLEOTIDE SEQUENCE [LARGE SCALE GENOMIC DNA]</scope>
    <source>
        <strain evidence="2 3">AU19729</strain>
    </source>
</reference>
<dbReference type="AlphaFoldDB" id="A0A2S9MYZ1"/>
<proteinExistence type="predicted"/>
<name>A0A2S9MYZ1_9BURK</name>
<protein>
    <recommendedName>
        <fullName evidence="1">Immunity protein 35 domain-containing protein</fullName>
    </recommendedName>
</protein>
<dbReference type="EMBL" id="PVGH01000025">
    <property type="protein sequence ID" value="PRF65014.1"/>
    <property type="molecule type" value="Genomic_DNA"/>
</dbReference>
<evidence type="ECO:0000259" key="1">
    <source>
        <dbReference type="Pfam" id="PF15567"/>
    </source>
</evidence>
<evidence type="ECO:0000313" key="2">
    <source>
        <dbReference type="EMBL" id="PRF65014.1"/>
    </source>
</evidence>
<dbReference type="InterPro" id="IPR029082">
    <property type="entry name" value="Imm35"/>
</dbReference>
<feature type="domain" description="Immunity protein 35" evidence="1">
    <location>
        <begin position="8"/>
        <end position="73"/>
    </location>
</feature>
<comment type="caution">
    <text evidence="2">The sequence shown here is derived from an EMBL/GenBank/DDBJ whole genome shotgun (WGS) entry which is preliminary data.</text>
</comment>
<sequence>MTLDLSAAKRLALEYLAEQQAQPGGVPCAIVDSRVVEDNEGWYFAYQSVEFLTTGDINASLVGNWPVFVSRDGLRVGPRRPDKLR</sequence>
<accession>A0A2S9MYZ1</accession>